<dbReference type="SFLD" id="SFLDF00027">
    <property type="entry name" value="p-type_atpase"/>
    <property type="match status" value="1"/>
</dbReference>
<keyword evidence="3" id="KW-1278">Translocase</keyword>
<dbReference type="SUPFAM" id="SSF56784">
    <property type="entry name" value="HAD-like"/>
    <property type="match status" value="1"/>
</dbReference>
<keyword evidence="2 6" id="KW-0812">Transmembrane</keyword>
<feature type="transmembrane region" description="Helical" evidence="6">
    <location>
        <begin position="73"/>
        <end position="91"/>
    </location>
</feature>
<sequence length="788" mass="85726">MTDAKMQAATPLEHGLTTEAVRRAVQSGQKNEPTKPLTKSVQEIISGNFLTLFNLINVILGVLIAYTGSYKNLLFLGIAIANTAIGTFQEIRSKRQIDKMAILSEGEVTVRRNGELLHLKREDLVLGDLMVLAMGDQLPLDGVIRETKGVELDESLITGEPNPISKSVDDPVTSGSFIVSGQAIVQVTAIGSQSYVHQLTEAVPTEKARHDSVLLNIINRIIKILTIVIIPLGVILFTSKLMIHGSDLNQAILGTSAAMIGMIPEGLVLLTSVALAVSARKLANRNVLVRELPAIETLARVDTLCLDKTGTITSGNLVVNRILPLGGQAVGQLQVQLSNLTDGIYDHNATAEALRRFLPAATVPAKKIVPFSSARKWSGAQIQDTNYAFGAPEFMLKSVPKSLQRQIETYSQEGYRVLCFAETSELETTGLGEVKPLALILITDELRENAQNTFEFFQNQDVALKVISGDNPVTVSNIAQNAGIAHADQFVDMSQTGEQPDYAQLVSRYTVFGRVKPDQKQQLVAAWQEQGHKVAMTGDGVNDILALRQADCGIAMASGSEAAKSISDFVLIHSNFDAMVAVLNEGRRVINNIEQVASLYLIKTMYSVVLSLIFIFLESGYPFQPIQLTPINSLMVGIPSFVLALEPNYARITDKFMKQVMEVAVPAAICVVGYISLIFVVGGRFFGLPYAETSTLSVILTGAVCWTALLAVSKPLNRLKVLLLGTMGAAFIFAVIFLSPLFSLVSLFNWGLASLYIPLLISVYPVYFLIQESLGKRVFSRIKWRSSN</sequence>
<evidence type="ECO:0000259" key="7">
    <source>
        <dbReference type="Pfam" id="PF00122"/>
    </source>
</evidence>
<gene>
    <name evidence="8" type="ORF">LOSG293_440080</name>
</gene>
<dbReference type="PROSITE" id="PS00154">
    <property type="entry name" value="ATPASE_E1_E2"/>
    <property type="match status" value="1"/>
</dbReference>
<dbReference type="Pfam" id="PF00122">
    <property type="entry name" value="E1-E2_ATPase"/>
    <property type="match status" value="1"/>
</dbReference>
<dbReference type="InterPro" id="IPR023214">
    <property type="entry name" value="HAD_sf"/>
</dbReference>
<dbReference type="Pfam" id="PF00702">
    <property type="entry name" value="Hydrolase"/>
    <property type="match status" value="1"/>
</dbReference>
<dbReference type="Gene3D" id="3.40.1110.10">
    <property type="entry name" value="Calcium-transporting ATPase, cytoplasmic domain N"/>
    <property type="match status" value="1"/>
</dbReference>
<dbReference type="InterPro" id="IPR044492">
    <property type="entry name" value="P_typ_ATPase_HD_dom"/>
</dbReference>
<dbReference type="SFLD" id="SFLDS00003">
    <property type="entry name" value="Haloacid_Dehalogenase"/>
    <property type="match status" value="1"/>
</dbReference>
<comment type="subcellular location">
    <subcellularLocation>
        <location evidence="1">Membrane</location>
        <topology evidence="1">Multi-pass membrane protein</topology>
    </subcellularLocation>
</comment>
<feature type="transmembrane region" description="Helical" evidence="6">
    <location>
        <begin position="623"/>
        <end position="645"/>
    </location>
</feature>
<evidence type="ECO:0000256" key="3">
    <source>
        <dbReference type="ARBA" id="ARBA00022967"/>
    </source>
</evidence>
<evidence type="ECO:0000313" key="9">
    <source>
        <dbReference type="Proteomes" id="UP000028700"/>
    </source>
</evidence>
<dbReference type="AlphaFoldDB" id="A0A081BKT3"/>
<dbReference type="GO" id="GO:0016887">
    <property type="term" value="F:ATP hydrolysis activity"/>
    <property type="evidence" value="ECO:0007669"/>
    <property type="project" value="InterPro"/>
</dbReference>
<dbReference type="InterPro" id="IPR008250">
    <property type="entry name" value="ATPase_P-typ_transduc_dom_A_sf"/>
</dbReference>
<dbReference type="PRINTS" id="PR00119">
    <property type="entry name" value="CATATPASE"/>
</dbReference>
<feature type="domain" description="P-type ATPase A" evidence="7">
    <location>
        <begin position="104"/>
        <end position="203"/>
    </location>
</feature>
<dbReference type="EMBL" id="BBJM01000044">
    <property type="protein sequence ID" value="GAK48651.1"/>
    <property type="molecule type" value="Genomic_DNA"/>
</dbReference>
<evidence type="ECO:0000256" key="4">
    <source>
        <dbReference type="ARBA" id="ARBA00022989"/>
    </source>
</evidence>
<dbReference type="NCBIfam" id="TIGR01494">
    <property type="entry name" value="ATPase_P-type"/>
    <property type="match status" value="2"/>
</dbReference>
<dbReference type="OrthoDB" id="9760364at2"/>
<dbReference type="InterPro" id="IPR001757">
    <property type="entry name" value="P_typ_ATPase"/>
</dbReference>
<dbReference type="Gene3D" id="1.20.1110.10">
    <property type="entry name" value="Calcium-transporting ATPase, transmembrane domain"/>
    <property type="match status" value="1"/>
</dbReference>
<dbReference type="SFLD" id="SFLDG00002">
    <property type="entry name" value="C1.7:_P-type_atpase_like"/>
    <property type="match status" value="1"/>
</dbReference>
<comment type="caution">
    <text evidence="8">The sequence shown here is derived from an EMBL/GenBank/DDBJ whole genome shotgun (WGS) entry which is preliminary data.</text>
</comment>
<feature type="transmembrane region" description="Helical" evidence="6">
    <location>
        <begin position="693"/>
        <end position="712"/>
    </location>
</feature>
<dbReference type="InterPro" id="IPR036412">
    <property type="entry name" value="HAD-like_sf"/>
</dbReference>
<dbReference type="STRING" id="1291743.LOSG293_440080"/>
<evidence type="ECO:0000256" key="6">
    <source>
        <dbReference type="SAM" id="Phobius"/>
    </source>
</evidence>
<evidence type="ECO:0000256" key="2">
    <source>
        <dbReference type="ARBA" id="ARBA00022692"/>
    </source>
</evidence>
<feature type="transmembrane region" description="Helical" evidence="6">
    <location>
        <begin position="597"/>
        <end position="617"/>
    </location>
</feature>
<keyword evidence="5 6" id="KW-0472">Membrane</keyword>
<keyword evidence="9" id="KW-1185">Reference proteome</keyword>
<organism evidence="8 9">
    <name type="scientific">Secundilactobacillus oryzae JCM 18671</name>
    <dbReference type="NCBI Taxonomy" id="1291743"/>
    <lineage>
        <taxon>Bacteria</taxon>
        <taxon>Bacillati</taxon>
        <taxon>Bacillota</taxon>
        <taxon>Bacilli</taxon>
        <taxon>Lactobacillales</taxon>
        <taxon>Lactobacillaceae</taxon>
        <taxon>Secundilactobacillus</taxon>
    </lineage>
</organism>
<dbReference type="PANTHER" id="PTHR42861">
    <property type="entry name" value="CALCIUM-TRANSPORTING ATPASE"/>
    <property type="match status" value="1"/>
</dbReference>
<feature type="transmembrane region" description="Helical" evidence="6">
    <location>
        <begin position="665"/>
        <end position="687"/>
    </location>
</feature>
<dbReference type="InterPro" id="IPR023298">
    <property type="entry name" value="ATPase_P-typ_TM_dom_sf"/>
</dbReference>
<dbReference type="SUPFAM" id="SSF81653">
    <property type="entry name" value="Calcium ATPase, transduction domain A"/>
    <property type="match status" value="1"/>
</dbReference>
<name>A0A081BKT3_9LACO</name>
<accession>A0A081BKT3</accession>
<dbReference type="PRINTS" id="PR00120">
    <property type="entry name" value="HATPASE"/>
</dbReference>
<feature type="transmembrane region" description="Helical" evidence="6">
    <location>
        <begin position="49"/>
        <end position="67"/>
    </location>
</feature>
<feature type="transmembrane region" description="Helical" evidence="6">
    <location>
        <begin position="257"/>
        <end position="277"/>
    </location>
</feature>
<dbReference type="GO" id="GO:0016020">
    <property type="term" value="C:membrane"/>
    <property type="evidence" value="ECO:0007669"/>
    <property type="project" value="UniProtKB-SubCell"/>
</dbReference>
<evidence type="ECO:0000256" key="1">
    <source>
        <dbReference type="ARBA" id="ARBA00004141"/>
    </source>
</evidence>
<dbReference type="Gene3D" id="2.70.150.10">
    <property type="entry name" value="Calcium-transporting ATPase, cytoplasmic transduction domain A"/>
    <property type="match status" value="1"/>
</dbReference>
<dbReference type="InterPro" id="IPR059000">
    <property type="entry name" value="ATPase_P-type_domA"/>
</dbReference>
<dbReference type="RefSeq" id="WP_034529512.1">
    <property type="nucleotide sequence ID" value="NZ_BBJM01000044.1"/>
</dbReference>
<feature type="transmembrane region" description="Helical" evidence="6">
    <location>
        <begin position="748"/>
        <end position="770"/>
    </location>
</feature>
<dbReference type="InterPro" id="IPR018303">
    <property type="entry name" value="ATPase_P-typ_P_site"/>
</dbReference>
<proteinExistence type="predicted"/>
<dbReference type="SUPFAM" id="SSF81660">
    <property type="entry name" value="Metal cation-transporting ATPase, ATP-binding domain N"/>
    <property type="match status" value="1"/>
</dbReference>
<protein>
    <submittedName>
        <fullName evidence="8">Cation-transporting ATPase</fullName>
    </submittedName>
</protein>
<dbReference type="GO" id="GO:0005524">
    <property type="term" value="F:ATP binding"/>
    <property type="evidence" value="ECO:0007669"/>
    <property type="project" value="InterPro"/>
</dbReference>
<reference evidence="8" key="1">
    <citation type="journal article" date="2014" name="Genome Announc.">
        <title>Draft Genome Sequence of Lactobacillus oryzae Strain SG293T.</title>
        <authorList>
            <person name="Tanizawa Y."/>
            <person name="Fujisawa T."/>
            <person name="Mochizuki T."/>
            <person name="Kaminuma E."/>
            <person name="Nakamura Y."/>
            <person name="Tohno M."/>
        </authorList>
    </citation>
    <scope>NUCLEOTIDE SEQUENCE [LARGE SCALE GENOMIC DNA]</scope>
    <source>
        <strain evidence="8">SG293</strain>
    </source>
</reference>
<feature type="transmembrane region" description="Helical" evidence="6">
    <location>
        <begin position="721"/>
        <end position="742"/>
    </location>
</feature>
<evidence type="ECO:0000313" key="8">
    <source>
        <dbReference type="EMBL" id="GAK48651.1"/>
    </source>
</evidence>
<keyword evidence="4 6" id="KW-1133">Transmembrane helix</keyword>
<dbReference type="eggNOG" id="COG0474">
    <property type="taxonomic scope" value="Bacteria"/>
</dbReference>
<dbReference type="SUPFAM" id="SSF81665">
    <property type="entry name" value="Calcium ATPase, transmembrane domain M"/>
    <property type="match status" value="1"/>
</dbReference>
<evidence type="ECO:0000256" key="5">
    <source>
        <dbReference type="ARBA" id="ARBA00023136"/>
    </source>
</evidence>
<dbReference type="InterPro" id="IPR023299">
    <property type="entry name" value="ATPase_P-typ_cyto_dom_N"/>
</dbReference>
<dbReference type="Gene3D" id="3.40.50.1000">
    <property type="entry name" value="HAD superfamily/HAD-like"/>
    <property type="match status" value="1"/>
</dbReference>
<dbReference type="Proteomes" id="UP000028700">
    <property type="component" value="Unassembled WGS sequence"/>
</dbReference>
<feature type="transmembrane region" description="Helical" evidence="6">
    <location>
        <begin position="217"/>
        <end position="237"/>
    </location>
</feature>